<sequence>MSVTWYSPSTAPGVLPTPPTPPTPLPHLTVDGQGEPSSGPSVLIASLLIFQASTHLSGPWDGVSTCHSQVLATHGTVIVEARHERWRLWEGV</sequence>
<dbReference type="Proteomes" id="UP001283361">
    <property type="component" value="Unassembled WGS sequence"/>
</dbReference>
<comment type="caution">
    <text evidence="2">The sequence shown here is derived from an EMBL/GenBank/DDBJ whole genome shotgun (WGS) entry which is preliminary data.</text>
</comment>
<feature type="compositionally biased region" description="Polar residues" evidence="1">
    <location>
        <begin position="1"/>
        <end position="10"/>
    </location>
</feature>
<reference evidence="2" key="1">
    <citation type="journal article" date="2023" name="G3 (Bethesda)">
        <title>A reference genome for the long-term kleptoplast-retaining sea slug Elysia crispata morphotype clarki.</title>
        <authorList>
            <person name="Eastman K.E."/>
            <person name="Pendleton A.L."/>
            <person name="Shaikh M.A."/>
            <person name="Suttiyut T."/>
            <person name="Ogas R."/>
            <person name="Tomko P."/>
            <person name="Gavelis G."/>
            <person name="Widhalm J.R."/>
            <person name="Wisecaver J.H."/>
        </authorList>
    </citation>
    <scope>NUCLEOTIDE SEQUENCE</scope>
    <source>
        <strain evidence="2">ECLA1</strain>
    </source>
</reference>
<gene>
    <name evidence="2" type="ORF">RRG08_064609</name>
</gene>
<organism evidence="2 3">
    <name type="scientific">Elysia crispata</name>
    <name type="common">lettuce slug</name>
    <dbReference type="NCBI Taxonomy" id="231223"/>
    <lineage>
        <taxon>Eukaryota</taxon>
        <taxon>Metazoa</taxon>
        <taxon>Spiralia</taxon>
        <taxon>Lophotrochozoa</taxon>
        <taxon>Mollusca</taxon>
        <taxon>Gastropoda</taxon>
        <taxon>Heterobranchia</taxon>
        <taxon>Euthyneura</taxon>
        <taxon>Panpulmonata</taxon>
        <taxon>Sacoglossa</taxon>
        <taxon>Placobranchoidea</taxon>
        <taxon>Plakobranchidae</taxon>
        <taxon>Elysia</taxon>
    </lineage>
</organism>
<accession>A0AAE1B9Y1</accession>
<protein>
    <submittedName>
        <fullName evidence="2">Uncharacterized protein</fullName>
    </submittedName>
</protein>
<keyword evidence="3" id="KW-1185">Reference proteome</keyword>
<evidence type="ECO:0000313" key="2">
    <source>
        <dbReference type="EMBL" id="KAK3802015.1"/>
    </source>
</evidence>
<feature type="compositionally biased region" description="Pro residues" evidence="1">
    <location>
        <begin position="15"/>
        <end position="25"/>
    </location>
</feature>
<evidence type="ECO:0000256" key="1">
    <source>
        <dbReference type="SAM" id="MobiDB-lite"/>
    </source>
</evidence>
<evidence type="ECO:0000313" key="3">
    <source>
        <dbReference type="Proteomes" id="UP001283361"/>
    </source>
</evidence>
<dbReference type="AlphaFoldDB" id="A0AAE1B9Y1"/>
<name>A0AAE1B9Y1_9GAST</name>
<dbReference type="EMBL" id="JAWDGP010000269">
    <property type="protein sequence ID" value="KAK3802015.1"/>
    <property type="molecule type" value="Genomic_DNA"/>
</dbReference>
<feature type="region of interest" description="Disordered" evidence="1">
    <location>
        <begin position="1"/>
        <end position="38"/>
    </location>
</feature>
<proteinExistence type="predicted"/>